<dbReference type="Gene3D" id="3.40.50.450">
    <property type="match status" value="1"/>
</dbReference>
<evidence type="ECO:0000259" key="2">
    <source>
        <dbReference type="Pfam" id="PF02481"/>
    </source>
</evidence>
<reference evidence="3" key="1">
    <citation type="journal article" date="2020" name="mSystems">
        <title>Genome- and Community-Level Interaction Insights into Carbon Utilization and Element Cycling Functions of Hydrothermarchaeota in Hydrothermal Sediment.</title>
        <authorList>
            <person name="Zhou Z."/>
            <person name="Liu Y."/>
            <person name="Xu W."/>
            <person name="Pan J."/>
            <person name="Luo Z.H."/>
            <person name="Li M."/>
        </authorList>
    </citation>
    <scope>NUCLEOTIDE SEQUENCE [LARGE SCALE GENOMIC DNA]</scope>
    <source>
        <strain evidence="3">SpSt-1088</strain>
    </source>
</reference>
<dbReference type="InterPro" id="IPR057666">
    <property type="entry name" value="DrpA_SLOG"/>
</dbReference>
<organism evidence="3">
    <name type="scientific">Fervidobacterium nodosum</name>
    <dbReference type="NCBI Taxonomy" id="2424"/>
    <lineage>
        <taxon>Bacteria</taxon>
        <taxon>Thermotogati</taxon>
        <taxon>Thermotogota</taxon>
        <taxon>Thermotogae</taxon>
        <taxon>Thermotogales</taxon>
        <taxon>Fervidobacteriaceae</taxon>
        <taxon>Fervidobacterium</taxon>
    </lineage>
</organism>
<proteinExistence type="inferred from homology"/>
<gene>
    <name evidence="3" type="primary">dprA</name>
    <name evidence="3" type="ORF">ENM46_04765</name>
</gene>
<dbReference type="NCBIfam" id="TIGR00732">
    <property type="entry name" value="dprA"/>
    <property type="match status" value="1"/>
</dbReference>
<comment type="caution">
    <text evidence="3">The sequence shown here is derived from an EMBL/GenBank/DDBJ whole genome shotgun (WGS) entry which is preliminary data.</text>
</comment>
<dbReference type="PANTHER" id="PTHR43022:SF1">
    <property type="entry name" value="PROTEIN SMF"/>
    <property type="match status" value="1"/>
</dbReference>
<evidence type="ECO:0000256" key="1">
    <source>
        <dbReference type="ARBA" id="ARBA00006525"/>
    </source>
</evidence>
<name>A0A7C5U763_9BACT</name>
<comment type="similarity">
    <text evidence="1">Belongs to the DprA/Smf family.</text>
</comment>
<sequence length="332" mass="37352">MKNIKIVAYSKTFKKSVSDMEELLLYDKLIEIDDNVSPEFEKLVSRIENRLSKGDISLFTYWDEEYPEALRNIPAPPVFLFVKGNLECLSYNLFAVVGTRKMTNYGKQVTEQFVKELTKHFAIVSGMAYGIDSIAHSTALKLGKPTIAVLGCGVDYIYPKSNELLYREILKNGCVVSEYLPWERPQKYTFVARNRIISGLSQGVLVTEAGIDSGALITAKFGLEQGKDIFAVPGDINKSSSEGTNYLIQNGAYLVTKPSQILEYYGFKEHQKLIELTQEEKLIIEALSTEQTLEEICEKTSKSLSEIVVLITILELKGLIYKTEFGTYARAI</sequence>
<feature type="domain" description="Smf/DprA SLOG" evidence="2">
    <location>
        <begin position="58"/>
        <end position="265"/>
    </location>
</feature>
<dbReference type="Pfam" id="PF02481">
    <property type="entry name" value="DNA_processg_A"/>
    <property type="match status" value="1"/>
</dbReference>
<protein>
    <submittedName>
        <fullName evidence="3">DNA-protecting protein DprA</fullName>
    </submittedName>
</protein>
<dbReference type="SUPFAM" id="SSF102405">
    <property type="entry name" value="MCP/YpsA-like"/>
    <property type="match status" value="1"/>
</dbReference>
<dbReference type="PANTHER" id="PTHR43022">
    <property type="entry name" value="PROTEIN SMF"/>
    <property type="match status" value="1"/>
</dbReference>
<accession>A0A7C5U763</accession>
<dbReference type="AlphaFoldDB" id="A0A7C5U763"/>
<evidence type="ECO:0000313" key="3">
    <source>
        <dbReference type="EMBL" id="HHR34238.1"/>
    </source>
</evidence>
<dbReference type="InterPro" id="IPR003488">
    <property type="entry name" value="DprA"/>
</dbReference>
<dbReference type="GO" id="GO:0009294">
    <property type="term" value="P:DNA-mediated transformation"/>
    <property type="evidence" value="ECO:0007669"/>
    <property type="project" value="InterPro"/>
</dbReference>
<dbReference type="EMBL" id="DRXW01000287">
    <property type="protein sequence ID" value="HHR34238.1"/>
    <property type="molecule type" value="Genomic_DNA"/>
</dbReference>